<dbReference type="Gene3D" id="3.40.50.720">
    <property type="entry name" value="NAD(P)-binding Rossmann-like Domain"/>
    <property type="match status" value="2"/>
</dbReference>
<dbReference type="Pfam" id="PF02826">
    <property type="entry name" value="2-Hacid_dh_C"/>
    <property type="match status" value="1"/>
</dbReference>
<protein>
    <submittedName>
        <fullName evidence="4">Phosphoglycerate dehydrogenase</fullName>
    </submittedName>
</protein>
<accession>A0A4Y3K9S8</accession>
<dbReference type="SUPFAM" id="SSF52283">
    <property type="entry name" value="Formate/glycerate dehydrogenase catalytic domain-like"/>
    <property type="match status" value="1"/>
</dbReference>
<keyword evidence="5" id="KW-1185">Reference proteome</keyword>
<evidence type="ECO:0000256" key="2">
    <source>
        <dbReference type="ARBA" id="ARBA00023027"/>
    </source>
</evidence>
<feature type="domain" description="D-isomer specific 2-hydroxyacid dehydrogenase NAD-binding" evidence="3">
    <location>
        <begin position="101"/>
        <end position="283"/>
    </location>
</feature>
<evidence type="ECO:0000259" key="3">
    <source>
        <dbReference type="Pfam" id="PF02826"/>
    </source>
</evidence>
<dbReference type="InterPro" id="IPR006140">
    <property type="entry name" value="D-isomer_DH_NAD-bd"/>
</dbReference>
<evidence type="ECO:0000313" key="5">
    <source>
        <dbReference type="Proteomes" id="UP000315842"/>
    </source>
</evidence>
<keyword evidence="1" id="KW-0560">Oxidoreductase</keyword>
<dbReference type="PANTHER" id="PTHR43333">
    <property type="entry name" value="2-HACID_DH_C DOMAIN-CONTAINING PROTEIN"/>
    <property type="match status" value="1"/>
</dbReference>
<name>A0A4Y3K9S8_CELUD</name>
<proteinExistence type="predicted"/>
<dbReference type="PANTHER" id="PTHR43333:SF1">
    <property type="entry name" value="D-ISOMER SPECIFIC 2-HYDROXYACID DEHYDROGENASE NAD-BINDING DOMAIN-CONTAINING PROTEIN"/>
    <property type="match status" value="1"/>
</dbReference>
<evidence type="ECO:0000313" key="4">
    <source>
        <dbReference type="EMBL" id="GEA79738.1"/>
    </source>
</evidence>
<dbReference type="AlphaFoldDB" id="A0A4Y3K9S8"/>
<evidence type="ECO:0000256" key="1">
    <source>
        <dbReference type="ARBA" id="ARBA00023002"/>
    </source>
</evidence>
<dbReference type="SUPFAM" id="SSF51735">
    <property type="entry name" value="NAD(P)-binding Rossmann-fold domains"/>
    <property type="match status" value="1"/>
</dbReference>
<keyword evidence="2" id="KW-0520">NAD</keyword>
<dbReference type="Proteomes" id="UP000315842">
    <property type="component" value="Unassembled WGS sequence"/>
</dbReference>
<dbReference type="GO" id="GO:0016491">
    <property type="term" value="F:oxidoreductase activity"/>
    <property type="evidence" value="ECO:0007669"/>
    <property type="project" value="UniProtKB-KW"/>
</dbReference>
<dbReference type="EMBL" id="BJLP01000002">
    <property type="protein sequence ID" value="GEA79738.1"/>
    <property type="molecule type" value="Genomic_DNA"/>
</dbReference>
<sequence length="313" mass="33220">MRTILLPTTLEERVALPQGWRSLDYDPALPLPTAGLDAEVLVVWGNRRPALADAARRLAGLRWVACLAAGTDAVDDAGFDPSVVVTSGRGLHDGPVTEHALALLLACARRLPDLVRAQDERRWAGELGGVQRVHDTKFRTLAGAHVVVWGFGSIATRLAPLLVALGANVTGVARTAGEREGFGVVTPDELPRVLPTADALVGILPATAQTRHAIDARVLAMLPPRAFVVNVGRGATLDEGALVDAVRTRQIAGAALDVFEREPLPPSSPLWGEPRILISPHAAGGRPQHAGAFLTEALRAFDEDRPLPNVVPR</sequence>
<dbReference type="InterPro" id="IPR036291">
    <property type="entry name" value="NAD(P)-bd_dom_sf"/>
</dbReference>
<reference evidence="4 5" key="1">
    <citation type="submission" date="2019-06" db="EMBL/GenBank/DDBJ databases">
        <title>Whole genome shotgun sequence of Cellulomonas uda NBRC 3747.</title>
        <authorList>
            <person name="Hosoyama A."/>
            <person name="Uohara A."/>
            <person name="Ohji S."/>
            <person name="Ichikawa N."/>
        </authorList>
    </citation>
    <scope>NUCLEOTIDE SEQUENCE [LARGE SCALE GENOMIC DNA]</scope>
    <source>
        <strain evidence="4 5">NBRC 3747</strain>
    </source>
</reference>
<comment type="caution">
    <text evidence="4">The sequence shown here is derived from an EMBL/GenBank/DDBJ whole genome shotgun (WGS) entry which is preliminary data.</text>
</comment>
<organism evidence="4 5">
    <name type="scientific">Cellulomonas uda</name>
    <dbReference type="NCBI Taxonomy" id="1714"/>
    <lineage>
        <taxon>Bacteria</taxon>
        <taxon>Bacillati</taxon>
        <taxon>Actinomycetota</taxon>
        <taxon>Actinomycetes</taxon>
        <taxon>Micrococcales</taxon>
        <taxon>Cellulomonadaceae</taxon>
        <taxon>Cellulomonas</taxon>
    </lineage>
</organism>
<dbReference type="RefSeq" id="WP_141317937.1">
    <property type="nucleotide sequence ID" value="NZ_BJLP01000002.1"/>
</dbReference>
<dbReference type="GO" id="GO:0051287">
    <property type="term" value="F:NAD binding"/>
    <property type="evidence" value="ECO:0007669"/>
    <property type="project" value="InterPro"/>
</dbReference>
<gene>
    <name evidence="4" type="ORF">CUD01_01820</name>
</gene>